<evidence type="ECO:0000313" key="1">
    <source>
        <dbReference type="EMBL" id="BBI30273.1"/>
    </source>
</evidence>
<organism evidence="1 2">
    <name type="scientific">Acanthamoeba castellanii medusavirus J1</name>
    <dbReference type="NCBI Taxonomy" id="3114988"/>
    <lineage>
        <taxon>Viruses</taxon>
        <taxon>Varidnaviria</taxon>
        <taxon>Bamfordvirae</taxon>
        <taxon>Nucleocytoviricota</taxon>
        <taxon>Megaviricetes</taxon>
        <taxon>Mamonoviridae</taxon>
        <taxon>Medusavirus</taxon>
        <taxon>Medusavirus medusae</taxon>
    </lineage>
</organism>
<name>A0A3T1CWR6_9VIRU</name>
<dbReference type="Proteomes" id="UP001161669">
    <property type="component" value="Segment"/>
</dbReference>
<dbReference type="KEGG" id="vg:80540625"/>
<sequence>MKCFHCRRRMYCRIPWFSCDDGDGAMRYYCTRHCFKLGNGIGDDRCRKRKGQGKEIGWLELHLAHTS</sequence>
<dbReference type="EMBL" id="AP018495">
    <property type="protein sequence ID" value="BBI30273.1"/>
    <property type="molecule type" value="Genomic_DNA"/>
</dbReference>
<accession>A0A3T1CWR6</accession>
<keyword evidence="2" id="KW-1185">Reference proteome</keyword>
<evidence type="ECO:0000313" key="2">
    <source>
        <dbReference type="Proteomes" id="UP001161669"/>
    </source>
</evidence>
<reference evidence="2" key="1">
    <citation type="journal article" date="2019" name="J. Virol.">
        <title>Medusavirus, a novel large DNA virus discovered from hot spring water.</title>
        <authorList>
            <person name="Yoshikawa G."/>
            <person name="Blanc-Mathieu R."/>
            <person name="Song C."/>
            <person name="Kayama Y."/>
            <person name="Mochizuki T."/>
            <person name="Murata K."/>
            <person name="Ogata H."/>
            <person name="Takemura M."/>
        </authorList>
    </citation>
    <scope>NUCLEOTIDE SEQUENCE [LARGE SCALE GENOMIC DNA]</scope>
</reference>
<proteinExistence type="predicted"/>
<protein>
    <submittedName>
        <fullName evidence="1">Uncharacterized protein</fullName>
    </submittedName>
</protein>